<organism evidence="1 2">
    <name type="scientific">Candidatus Solincola sediminis</name>
    <dbReference type="NCBI Taxonomy" id="1797199"/>
    <lineage>
        <taxon>Bacteria</taxon>
        <taxon>Bacillati</taxon>
        <taxon>Actinomycetota</taxon>
        <taxon>Candidatus Geothermincolia</taxon>
        <taxon>Candidatus Geothermincolales</taxon>
        <taxon>Candidatus Geothermincolaceae</taxon>
        <taxon>Candidatus Solincola</taxon>
    </lineage>
</organism>
<dbReference type="STRING" id="1797197.A2Y75_02155"/>
<evidence type="ECO:0000313" key="2">
    <source>
        <dbReference type="Proteomes" id="UP000177876"/>
    </source>
</evidence>
<dbReference type="Proteomes" id="UP000177876">
    <property type="component" value="Unassembled WGS sequence"/>
</dbReference>
<dbReference type="PROSITE" id="PS51257">
    <property type="entry name" value="PROKAR_LIPOPROTEIN"/>
    <property type="match status" value="1"/>
</dbReference>
<dbReference type="AlphaFoldDB" id="A0A1F2WTA5"/>
<protein>
    <submittedName>
        <fullName evidence="1">Uncharacterized protein</fullName>
    </submittedName>
</protein>
<name>A0A1F2WTA5_9ACTN</name>
<dbReference type="EMBL" id="MELK01000006">
    <property type="protein sequence ID" value="OFW60111.1"/>
    <property type="molecule type" value="Genomic_DNA"/>
</dbReference>
<comment type="caution">
    <text evidence="1">The sequence shown here is derived from an EMBL/GenBank/DDBJ whole genome shotgun (WGS) entry which is preliminary data.</text>
</comment>
<reference evidence="1 2" key="1">
    <citation type="journal article" date="2016" name="Nat. Commun.">
        <title>Thousands of microbial genomes shed light on interconnected biogeochemical processes in an aquifer system.</title>
        <authorList>
            <person name="Anantharaman K."/>
            <person name="Brown C.T."/>
            <person name="Hug L.A."/>
            <person name="Sharon I."/>
            <person name="Castelle C.J."/>
            <person name="Probst A.J."/>
            <person name="Thomas B.C."/>
            <person name="Singh A."/>
            <person name="Wilkins M.J."/>
            <person name="Karaoz U."/>
            <person name="Brodie E.L."/>
            <person name="Williams K.H."/>
            <person name="Hubbard S.S."/>
            <person name="Banfield J.F."/>
        </authorList>
    </citation>
    <scope>NUCLEOTIDE SEQUENCE [LARGE SCALE GENOMIC DNA]</scope>
</reference>
<gene>
    <name evidence="1" type="ORF">A2Y75_02155</name>
</gene>
<proteinExistence type="predicted"/>
<accession>A0A1F2WTA5</accession>
<sequence>MKFKKRHVHVSALVLAGLVTVTLFAVTGCGKKSEVSLDYDKSPVNIIIQVKSFGGMPAPWDDTIPSFTLHGDGTVVKWGDNESDNILVSGKMTDNQVSDLLVRIRDAGFFDLETWYQGEAYDYTFTSIEINLQQESHKVTDYFVKPEAFTSALQAIMEAPAQDLRDTTRGRGYLITQAHQASDKDTVIDSSSDIYLSLPDASVLQWAAKANEPVGIDGKDFSRIKRYAVDHNTRGLVIKTDTGDLILYPVYEPR</sequence>
<evidence type="ECO:0000313" key="1">
    <source>
        <dbReference type="EMBL" id="OFW60111.1"/>
    </source>
</evidence>